<dbReference type="GO" id="GO:0003677">
    <property type="term" value="F:DNA binding"/>
    <property type="evidence" value="ECO:0007669"/>
    <property type="project" value="UniProtKB-KW"/>
</dbReference>
<proteinExistence type="predicted"/>
<evidence type="ECO:0000259" key="5">
    <source>
        <dbReference type="PROSITE" id="PS50048"/>
    </source>
</evidence>
<dbReference type="EMBL" id="KZ559632">
    <property type="protein sequence ID" value="PLN75941.1"/>
    <property type="molecule type" value="Genomic_DNA"/>
</dbReference>
<feature type="domain" description="Zn(2)-C6 fungal-type" evidence="5">
    <location>
        <begin position="9"/>
        <end position="37"/>
    </location>
</feature>
<reference evidence="7" key="1">
    <citation type="submission" date="2017-12" db="EMBL/GenBank/DDBJ databases">
        <authorList>
            <consortium name="DOE Joint Genome Institute"/>
            <person name="Mondo S.J."/>
            <person name="Kjaerbolling I."/>
            <person name="Vesth T.C."/>
            <person name="Frisvad J.C."/>
            <person name="Nybo J.L."/>
            <person name="Theobald S."/>
            <person name="Kuo A."/>
            <person name="Bowyer P."/>
            <person name="Matsuda Y."/>
            <person name="Lyhne E.K."/>
            <person name="Kogle M.E."/>
            <person name="Clum A."/>
            <person name="Lipzen A."/>
            <person name="Salamov A."/>
            <person name="Ngan C.Y."/>
            <person name="Daum C."/>
            <person name="Chiniquy J."/>
            <person name="Barry K."/>
            <person name="LaButti K."/>
            <person name="Haridas S."/>
            <person name="Simmons B.A."/>
            <person name="Magnuson J.K."/>
            <person name="Mortensen U.H."/>
            <person name="Larsen T.O."/>
            <person name="Grigoriev I.V."/>
            <person name="Baker S.E."/>
            <person name="Andersen M.R."/>
            <person name="Nordberg H.P."/>
            <person name="Cantor M.N."/>
            <person name="Hua S.X."/>
        </authorList>
    </citation>
    <scope>NUCLEOTIDE SEQUENCE [LARGE SCALE GENOMIC DNA]</scope>
    <source>
        <strain evidence="7">IBT 19404</strain>
    </source>
</reference>
<evidence type="ECO:0000313" key="7">
    <source>
        <dbReference type="Proteomes" id="UP000235023"/>
    </source>
</evidence>
<dbReference type="SUPFAM" id="SSF57701">
    <property type="entry name" value="Zn2/Cys6 DNA-binding domain"/>
    <property type="match status" value="1"/>
</dbReference>
<dbReference type="GO" id="GO:0009893">
    <property type="term" value="P:positive regulation of metabolic process"/>
    <property type="evidence" value="ECO:0007669"/>
    <property type="project" value="UniProtKB-ARBA"/>
</dbReference>
<dbReference type="PANTHER" id="PTHR38111:SF6">
    <property type="entry name" value="FINGER DOMAIN PROTEIN, PUTATIVE (AFU_ORTHOLOGUE AFUA_8G01940)-RELATED"/>
    <property type="match status" value="1"/>
</dbReference>
<dbReference type="OrthoDB" id="3525185at2759"/>
<keyword evidence="3" id="KW-0804">Transcription</keyword>
<dbReference type="SMART" id="SM00066">
    <property type="entry name" value="GAL4"/>
    <property type="match status" value="1"/>
</dbReference>
<dbReference type="Proteomes" id="UP000235023">
    <property type="component" value="Unassembled WGS sequence"/>
</dbReference>
<evidence type="ECO:0000256" key="4">
    <source>
        <dbReference type="ARBA" id="ARBA00023242"/>
    </source>
</evidence>
<evidence type="ECO:0000256" key="2">
    <source>
        <dbReference type="ARBA" id="ARBA00023125"/>
    </source>
</evidence>
<evidence type="ECO:0000256" key="3">
    <source>
        <dbReference type="ARBA" id="ARBA00023163"/>
    </source>
</evidence>
<dbReference type="Pfam" id="PF00172">
    <property type="entry name" value="Zn_clus"/>
    <property type="match status" value="1"/>
</dbReference>
<dbReference type="InterPro" id="IPR001138">
    <property type="entry name" value="Zn2Cys6_DnaBD"/>
</dbReference>
<dbReference type="AlphaFoldDB" id="A0A2J5HG92"/>
<dbReference type="InterPro" id="IPR036864">
    <property type="entry name" value="Zn2-C6_fun-type_DNA-bd_sf"/>
</dbReference>
<keyword evidence="7" id="KW-1185">Reference proteome</keyword>
<dbReference type="GO" id="GO:0000981">
    <property type="term" value="F:DNA-binding transcription factor activity, RNA polymerase II-specific"/>
    <property type="evidence" value="ECO:0007669"/>
    <property type="project" value="InterPro"/>
</dbReference>
<dbReference type="GO" id="GO:0008270">
    <property type="term" value="F:zinc ion binding"/>
    <property type="evidence" value="ECO:0007669"/>
    <property type="project" value="InterPro"/>
</dbReference>
<dbReference type="PROSITE" id="PS50048">
    <property type="entry name" value="ZN2_CY6_FUNGAL_2"/>
    <property type="match status" value="1"/>
</dbReference>
<dbReference type="PANTHER" id="PTHR38111">
    <property type="entry name" value="ZN(2)-C6 FUNGAL-TYPE DOMAIN-CONTAINING PROTEIN-RELATED"/>
    <property type="match status" value="1"/>
</dbReference>
<organism evidence="6 7">
    <name type="scientific">Aspergillus taichungensis</name>
    <dbReference type="NCBI Taxonomy" id="482145"/>
    <lineage>
        <taxon>Eukaryota</taxon>
        <taxon>Fungi</taxon>
        <taxon>Dikarya</taxon>
        <taxon>Ascomycota</taxon>
        <taxon>Pezizomycotina</taxon>
        <taxon>Eurotiomycetes</taxon>
        <taxon>Eurotiomycetidae</taxon>
        <taxon>Eurotiales</taxon>
        <taxon>Aspergillaceae</taxon>
        <taxon>Aspergillus</taxon>
        <taxon>Aspergillus subgen. Circumdati</taxon>
    </lineage>
</organism>
<dbReference type="InterPro" id="IPR053178">
    <property type="entry name" value="Osmoadaptation_assoc"/>
</dbReference>
<evidence type="ECO:0000313" key="6">
    <source>
        <dbReference type="EMBL" id="PLN75941.1"/>
    </source>
</evidence>
<sequence>MGGALRSKGCALCVQRKVKCDETRPKCVRCRKRNVECPGYERQRKFHHVFPGESEKENVVKDGLPVGQREMSRTSLISATPARRGADVASIDESVDPSLVARTVDDQLREVFCAFVPTAFPGQYNAYLPRLDLNWVSFARSQKTPHPALGWSLRSIAMLYLGKIKRDQRIVDFSRDMYRRALRHLARVVGNPSMAASDDALASTIFLATYELMADRRQKPWILHARGLSHLIRLRGPQAYVNGTARLMLVSFRPFLVFQAFLLGERCFLEDPMWKSSIDDTLKLEEQRGKASRLGALVEHAFYEIARCPGFLVSTKTLIASSQETFNSRRKEVIKDISNCQDALCGMRSQLRFGLISASDDPPNHRFLEFAGSIPAPAACLLADSSLEGISTAIAMLQQLITVISSEETRRVALLSNPIPAVGPDIWHSAAVALKARTLYSQHLLWYESSDERTESLMDHIAMSLGMLTLKAQAE</sequence>
<dbReference type="Gene3D" id="4.10.240.10">
    <property type="entry name" value="Zn(2)-C6 fungal-type DNA-binding domain"/>
    <property type="match status" value="1"/>
</dbReference>
<keyword evidence="2" id="KW-0238">DNA-binding</keyword>
<keyword evidence="1" id="KW-0805">Transcription regulation</keyword>
<keyword evidence="4" id="KW-0539">Nucleus</keyword>
<protein>
    <recommendedName>
        <fullName evidence="5">Zn(2)-C6 fungal-type domain-containing protein</fullName>
    </recommendedName>
</protein>
<evidence type="ECO:0000256" key="1">
    <source>
        <dbReference type="ARBA" id="ARBA00023015"/>
    </source>
</evidence>
<dbReference type="CDD" id="cd00067">
    <property type="entry name" value="GAL4"/>
    <property type="match status" value="1"/>
</dbReference>
<gene>
    <name evidence="6" type="ORF">BDW42DRAFT_28565</name>
</gene>
<name>A0A2J5HG92_9EURO</name>
<accession>A0A2J5HG92</accession>